<dbReference type="AlphaFoldDB" id="A0AAV1I1W0"/>
<dbReference type="SUPFAM" id="SSF56219">
    <property type="entry name" value="DNase I-like"/>
    <property type="match status" value="1"/>
</dbReference>
<sequence length="436" mass="50638">MPCIQTISDAEIKRLERAGINIVWYDDLEGDKPNVQTDDLLVKRIVKQYRPAETDIYDVLRARHKALTKSPRCVMIKRQQGAVTLPAGMHIYKGMDFFYTPAQESDYRKRVPDSPTWYGAAETAFRYVKRLGGALHSYISERDIALLEFTPENVRWCMRQLHGRDEGKAAELLDDMLCPENDPLRCTKKYLRRRRWGNCVWLRRAERPDTLGALRGQTGYDGYYYPEYLDPLTATGLQLEQVILLRPGQVLRRDIKDPLDWMRWPKSWLKNVPGIGDKAFQPNSDFLYGFHRNVNFRMVRFFFDHPILSEHNRNAECDADVDDFAELCRKRKWRVHRSPKQYGLMLLVRPWHGTLLKESPDVICGDLNMEPWTPEFKTLTDACTVPDLENSVTTPYGSRVDYIAYLKGGRGRADACYVLDSPFSDHLPVVHAVRAM</sequence>
<name>A0AAV1I1W0_9CHLO</name>
<evidence type="ECO:0000313" key="1">
    <source>
        <dbReference type="EMBL" id="CAK0769281.1"/>
    </source>
</evidence>
<keyword evidence="2" id="KW-1185">Reference proteome</keyword>
<protein>
    <recommendedName>
        <fullName evidence="3">Endonuclease/exonuclease/phosphatase domain-containing protein</fullName>
    </recommendedName>
</protein>
<comment type="caution">
    <text evidence="1">The sequence shown here is derived from an EMBL/GenBank/DDBJ whole genome shotgun (WGS) entry which is preliminary data.</text>
</comment>
<evidence type="ECO:0000313" key="2">
    <source>
        <dbReference type="Proteomes" id="UP001314263"/>
    </source>
</evidence>
<gene>
    <name evidence="1" type="ORF">CVIRNUC_003650</name>
</gene>
<reference evidence="1 2" key="1">
    <citation type="submission" date="2023-10" db="EMBL/GenBank/DDBJ databases">
        <authorList>
            <person name="Maclean D."/>
            <person name="Macfadyen A."/>
        </authorList>
    </citation>
    <scope>NUCLEOTIDE SEQUENCE [LARGE SCALE GENOMIC DNA]</scope>
</reference>
<evidence type="ECO:0008006" key="3">
    <source>
        <dbReference type="Google" id="ProtNLM"/>
    </source>
</evidence>
<organism evidence="1 2">
    <name type="scientific">Coccomyxa viridis</name>
    <dbReference type="NCBI Taxonomy" id="1274662"/>
    <lineage>
        <taxon>Eukaryota</taxon>
        <taxon>Viridiplantae</taxon>
        <taxon>Chlorophyta</taxon>
        <taxon>core chlorophytes</taxon>
        <taxon>Trebouxiophyceae</taxon>
        <taxon>Trebouxiophyceae incertae sedis</taxon>
        <taxon>Coccomyxaceae</taxon>
        <taxon>Coccomyxa</taxon>
    </lineage>
</organism>
<dbReference type="EMBL" id="CAUYUE010000004">
    <property type="protein sequence ID" value="CAK0769281.1"/>
    <property type="molecule type" value="Genomic_DNA"/>
</dbReference>
<dbReference type="Proteomes" id="UP001314263">
    <property type="component" value="Unassembled WGS sequence"/>
</dbReference>
<dbReference type="InterPro" id="IPR036691">
    <property type="entry name" value="Endo/exonu/phosph_ase_sf"/>
</dbReference>
<dbReference type="Gene3D" id="3.60.10.10">
    <property type="entry name" value="Endonuclease/exonuclease/phosphatase"/>
    <property type="match status" value="1"/>
</dbReference>
<proteinExistence type="predicted"/>
<accession>A0AAV1I1W0</accession>